<organism evidence="10 11">
    <name type="scientific">Meira miltonrushii</name>
    <dbReference type="NCBI Taxonomy" id="1280837"/>
    <lineage>
        <taxon>Eukaryota</taxon>
        <taxon>Fungi</taxon>
        <taxon>Dikarya</taxon>
        <taxon>Basidiomycota</taxon>
        <taxon>Ustilaginomycotina</taxon>
        <taxon>Exobasidiomycetes</taxon>
        <taxon>Exobasidiales</taxon>
        <taxon>Brachybasidiaceae</taxon>
        <taxon>Meira</taxon>
    </lineage>
</organism>
<dbReference type="GO" id="GO:0004623">
    <property type="term" value="F:phospholipase A2 activity"/>
    <property type="evidence" value="ECO:0007669"/>
    <property type="project" value="TreeGrafter"/>
</dbReference>
<protein>
    <recommendedName>
        <fullName evidence="6">Lysophospholipase</fullName>
        <ecNumber evidence="6">3.1.1.5</ecNumber>
    </recommendedName>
</protein>
<reference evidence="10 11" key="1">
    <citation type="journal article" date="2018" name="Mol. Biol. Evol.">
        <title>Broad Genomic Sampling Reveals a Smut Pathogenic Ancestry of the Fungal Clade Ustilaginomycotina.</title>
        <authorList>
            <person name="Kijpornyongpan T."/>
            <person name="Mondo S.J."/>
            <person name="Barry K."/>
            <person name="Sandor L."/>
            <person name="Lee J."/>
            <person name="Lipzen A."/>
            <person name="Pangilinan J."/>
            <person name="LaButti K."/>
            <person name="Hainaut M."/>
            <person name="Henrissat B."/>
            <person name="Grigoriev I.V."/>
            <person name="Spatafora J.W."/>
            <person name="Aime M.C."/>
        </authorList>
    </citation>
    <scope>NUCLEOTIDE SEQUENCE [LARGE SCALE GENOMIC DNA]</scope>
    <source>
        <strain evidence="10 11">MCA 3882</strain>
    </source>
</reference>
<evidence type="ECO:0000313" key="11">
    <source>
        <dbReference type="Proteomes" id="UP000245771"/>
    </source>
</evidence>
<evidence type="ECO:0000256" key="6">
    <source>
        <dbReference type="RuleBase" id="RU362103"/>
    </source>
</evidence>
<dbReference type="AlphaFoldDB" id="A0A316VB52"/>
<evidence type="ECO:0000256" key="1">
    <source>
        <dbReference type="ARBA" id="ARBA00008780"/>
    </source>
</evidence>
<evidence type="ECO:0000256" key="2">
    <source>
        <dbReference type="ARBA" id="ARBA00022801"/>
    </source>
</evidence>
<evidence type="ECO:0000256" key="7">
    <source>
        <dbReference type="SAM" id="MobiDB-lite"/>
    </source>
</evidence>
<evidence type="ECO:0000256" key="5">
    <source>
        <dbReference type="PROSITE-ProRule" id="PRU00555"/>
    </source>
</evidence>
<evidence type="ECO:0000313" key="10">
    <source>
        <dbReference type="EMBL" id="PWN34867.1"/>
    </source>
</evidence>
<dbReference type="EMBL" id="KZ819603">
    <property type="protein sequence ID" value="PWN34867.1"/>
    <property type="molecule type" value="Genomic_DNA"/>
</dbReference>
<sequence>MPIARVIRHSPLYLYLKLYGLSVLVSLFASRPITGRLSGQTIQQIDRIRSAAEEALIRRKTDKAKQAFRDGRKQFNEITKVQTKHLLDALSINRKHNDFFTSARAAHTSQKNHSSHPFPYAIKTLALDADTHFPALPLQGVRQRVSRVVQRWGRRYKDLNMVKKMVKEDRQDLKRYPEIESVAHVRCSNSAHEEEIKFIRKRAENVASDAEFLKRLGIPASESSTGSVHPDDIPRIAIGGSGGGYRATFGFLASLQGLHSAKVFDSTFWISGVSGSCWTIAALFTVAQQDPNALLQHYKDVADEAVHPMSRGALDVVARSPKGVYFLLAPLLTKLRDGYVGIGIMDMYATLTSSYQLLSRSPHARPRLSRSAFAFSKMWQSAGIANGKAPMPIFTAVRIMHRVATGEKNGKIQFETKDASLSKPLPPSEEGRFSKTLFQWWEMNPLEVGSSEESAWVPTWSYGRGFVSGESVSKSPEISLSMLLGQATSAPAGPMTGYISTLLATLPQGTIMSKLLSKLNDFIRHKRWEKRWGNPIRGADEPNPLFGSGSRSEHNQKEWEGRRRLKLMDSGMSNNLPNHIFSTEARWADIVLAFDQSSDVQTGAALARLNEFAKERNLFMAPANDLAECEACVNSVTADEKASLIRQQFHGKYAQVFRVWKVKDDEFQPGLDLNPEHTPITDAEMYLIYCPLLPNACQPDFDPVTSSFSTSYNLVWKPEEIDILANTARANTIDYVIPTLKRVYRRMYKEKKARRLRGISHTQ</sequence>
<evidence type="ECO:0000256" key="8">
    <source>
        <dbReference type="SAM" id="Phobius"/>
    </source>
</evidence>
<feature type="domain" description="PLA2c" evidence="9">
    <location>
        <begin position="177"/>
        <end position="763"/>
    </location>
</feature>
<dbReference type="EC" id="3.1.1.5" evidence="6"/>
<dbReference type="Proteomes" id="UP000245771">
    <property type="component" value="Unassembled WGS sequence"/>
</dbReference>
<evidence type="ECO:0000259" key="9">
    <source>
        <dbReference type="PROSITE" id="PS51210"/>
    </source>
</evidence>
<keyword evidence="11" id="KW-1185">Reference proteome</keyword>
<name>A0A316VB52_9BASI</name>
<keyword evidence="8" id="KW-0472">Membrane</keyword>
<feature type="transmembrane region" description="Helical" evidence="8">
    <location>
        <begin position="12"/>
        <end position="30"/>
    </location>
</feature>
<feature type="region of interest" description="Disordered" evidence="7">
    <location>
        <begin position="539"/>
        <end position="559"/>
    </location>
</feature>
<gene>
    <name evidence="10" type="ORF">FA14DRAFT_171593</name>
</gene>
<comment type="catalytic activity">
    <reaction evidence="6">
        <text>a 1-acyl-sn-glycero-3-phosphocholine + H2O = sn-glycerol 3-phosphocholine + a fatty acid + H(+)</text>
        <dbReference type="Rhea" id="RHEA:15177"/>
        <dbReference type="ChEBI" id="CHEBI:15377"/>
        <dbReference type="ChEBI" id="CHEBI:15378"/>
        <dbReference type="ChEBI" id="CHEBI:16870"/>
        <dbReference type="ChEBI" id="CHEBI:28868"/>
        <dbReference type="ChEBI" id="CHEBI:58168"/>
        <dbReference type="EC" id="3.1.1.5"/>
    </reaction>
</comment>
<keyword evidence="8" id="KW-1133">Transmembrane helix</keyword>
<accession>A0A316VB52</accession>
<dbReference type="GeneID" id="37022119"/>
<dbReference type="SMART" id="SM00022">
    <property type="entry name" value="PLAc"/>
    <property type="match status" value="1"/>
</dbReference>
<dbReference type="InterPro" id="IPR016035">
    <property type="entry name" value="Acyl_Trfase/lysoPLipase"/>
</dbReference>
<dbReference type="GO" id="GO:0046475">
    <property type="term" value="P:glycerophospholipid catabolic process"/>
    <property type="evidence" value="ECO:0007669"/>
    <property type="project" value="TreeGrafter"/>
</dbReference>
<keyword evidence="4 5" id="KW-0443">Lipid metabolism</keyword>
<dbReference type="PANTHER" id="PTHR10728:SF40">
    <property type="entry name" value="PATATIN FAMILY PROTEIN"/>
    <property type="match status" value="1"/>
</dbReference>
<evidence type="ECO:0000256" key="4">
    <source>
        <dbReference type="ARBA" id="ARBA00023098"/>
    </source>
</evidence>
<comment type="similarity">
    <text evidence="1 6">Belongs to the lysophospholipase family.</text>
</comment>
<dbReference type="InParanoid" id="A0A316VB52"/>
<dbReference type="PANTHER" id="PTHR10728">
    <property type="entry name" value="CYTOSOLIC PHOSPHOLIPASE A2"/>
    <property type="match status" value="1"/>
</dbReference>
<dbReference type="STRING" id="1280837.A0A316VB52"/>
<dbReference type="OrthoDB" id="4084751at2759"/>
<dbReference type="PROSITE" id="PS51210">
    <property type="entry name" value="PLA2C"/>
    <property type="match status" value="1"/>
</dbReference>
<dbReference type="GO" id="GO:0004622">
    <property type="term" value="F:phosphatidylcholine lysophospholipase activity"/>
    <property type="evidence" value="ECO:0007669"/>
    <property type="project" value="UniProtKB-EC"/>
</dbReference>
<dbReference type="Pfam" id="PF01735">
    <property type="entry name" value="PLA2_B"/>
    <property type="match status" value="1"/>
</dbReference>
<keyword evidence="8" id="KW-0812">Transmembrane</keyword>
<keyword evidence="2 5" id="KW-0378">Hydrolase</keyword>
<dbReference type="Gene3D" id="3.40.1090.10">
    <property type="entry name" value="Cytosolic phospholipase A2 catalytic domain"/>
    <property type="match status" value="1"/>
</dbReference>
<dbReference type="SUPFAM" id="SSF52151">
    <property type="entry name" value="FabD/lysophospholipase-like"/>
    <property type="match status" value="1"/>
</dbReference>
<dbReference type="InterPro" id="IPR002642">
    <property type="entry name" value="LysoPLipase_cat_dom"/>
</dbReference>
<evidence type="ECO:0000256" key="3">
    <source>
        <dbReference type="ARBA" id="ARBA00022963"/>
    </source>
</evidence>
<dbReference type="RefSeq" id="XP_025355169.1">
    <property type="nucleotide sequence ID" value="XM_025500338.1"/>
</dbReference>
<keyword evidence="3 5" id="KW-0442">Lipid degradation</keyword>
<dbReference type="GO" id="GO:0005829">
    <property type="term" value="C:cytosol"/>
    <property type="evidence" value="ECO:0007669"/>
    <property type="project" value="TreeGrafter"/>
</dbReference>
<proteinExistence type="inferred from homology"/>